<keyword evidence="3" id="KW-1185">Reference proteome</keyword>
<evidence type="ECO:0000256" key="1">
    <source>
        <dbReference type="SAM" id="MobiDB-lite"/>
    </source>
</evidence>
<organism evidence="2 3">
    <name type="scientific">Karstenula rhodostoma CBS 690.94</name>
    <dbReference type="NCBI Taxonomy" id="1392251"/>
    <lineage>
        <taxon>Eukaryota</taxon>
        <taxon>Fungi</taxon>
        <taxon>Dikarya</taxon>
        <taxon>Ascomycota</taxon>
        <taxon>Pezizomycotina</taxon>
        <taxon>Dothideomycetes</taxon>
        <taxon>Pleosporomycetidae</taxon>
        <taxon>Pleosporales</taxon>
        <taxon>Massarineae</taxon>
        <taxon>Didymosphaeriaceae</taxon>
        <taxon>Karstenula</taxon>
    </lineage>
</organism>
<dbReference type="EMBL" id="MU001496">
    <property type="protein sequence ID" value="KAF2448019.1"/>
    <property type="molecule type" value="Genomic_DNA"/>
</dbReference>
<protein>
    <submittedName>
        <fullName evidence="2">Uncharacterized protein</fullName>
    </submittedName>
</protein>
<dbReference type="Proteomes" id="UP000799764">
    <property type="component" value="Unassembled WGS sequence"/>
</dbReference>
<comment type="caution">
    <text evidence="2">The sequence shown here is derived from an EMBL/GenBank/DDBJ whole genome shotgun (WGS) entry which is preliminary data.</text>
</comment>
<feature type="compositionally biased region" description="Basic residues" evidence="1">
    <location>
        <begin position="30"/>
        <end position="41"/>
    </location>
</feature>
<sequence length="149" mass="16528">MEGGSEGVSETGRKEGSLVEGQSFLSRRQFGPRRRSHRQHQHQPTPREALRPGIAHAVPRPSTPSTAKPGATTLLEFHLLNRLPWPLHLFCCRNFSHLLGLLHVGRDALPLAARLADGRPTSTSDRMLRHRRMLQVAKTASASATTKHL</sequence>
<dbReference type="AlphaFoldDB" id="A0A9P4PS76"/>
<gene>
    <name evidence="2" type="ORF">P171DRAFT_236440</name>
</gene>
<reference evidence="2" key="1">
    <citation type="journal article" date="2020" name="Stud. Mycol.">
        <title>101 Dothideomycetes genomes: a test case for predicting lifestyles and emergence of pathogens.</title>
        <authorList>
            <person name="Haridas S."/>
            <person name="Albert R."/>
            <person name="Binder M."/>
            <person name="Bloem J."/>
            <person name="Labutti K."/>
            <person name="Salamov A."/>
            <person name="Andreopoulos B."/>
            <person name="Baker S."/>
            <person name="Barry K."/>
            <person name="Bills G."/>
            <person name="Bluhm B."/>
            <person name="Cannon C."/>
            <person name="Castanera R."/>
            <person name="Culley D."/>
            <person name="Daum C."/>
            <person name="Ezra D."/>
            <person name="Gonzalez J."/>
            <person name="Henrissat B."/>
            <person name="Kuo A."/>
            <person name="Liang C."/>
            <person name="Lipzen A."/>
            <person name="Lutzoni F."/>
            <person name="Magnuson J."/>
            <person name="Mondo S."/>
            <person name="Nolan M."/>
            <person name="Ohm R."/>
            <person name="Pangilinan J."/>
            <person name="Park H.-J."/>
            <person name="Ramirez L."/>
            <person name="Alfaro M."/>
            <person name="Sun H."/>
            <person name="Tritt A."/>
            <person name="Yoshinaga Y."/>
            <person name="Zwiers L.-H."/>
            <person name="Turgeon B."/>
            <person name="Goodwin S."/>
            <person name="Spatafora J."/>
            <person name="Crous P."/>
            <person name="Grigoriev I."/>
        </authorList>
    </citation>
    <scope>NUCLEOTIDE SEQUENCE</scope>
    <source>
        <strain evidence="2">CBS 690.94</strain>
    </source>
</reference>
<accession>A0A9P4PS76</accession>
<feature type="region of interest" description="Disordered" evidence="1">
    <location>
        <begin position="1"/>
        <end position="69"/>
    </location>
</feature>
<evidence type="ECO:0000313" key="2">
    <source>
        <dbReference type="EMBL" id="KAF2448019.1"/>
    </source>
</evidence>
<proteinExistence type="predicted"/>
<evidence type="ECO:0000313" key="3">
    <source>
        <dbReference type="Proteomes" id="UP000799764"/>
    </source>
</evidence>
<name>A0A9P4PS76_9PLEO</name>